<dbReference type="EMBL" id="SCIU01000024">
    <property type="protein sequence ID" value="RXB29798.1"/>
    <property type="molecule type" value="Genomic_DNA"/>
</dbReference>
<proteinExistence type="predicted"/>
<dbReference type="RefSeq" id="WP_001050350.1">
    <property type="nucleotide sequence ID" value="NZ_CP107720.1"/>
</dbReference>
<sequence>MNLLDTDVRLTDVQLKSNAPFFSNRAVSGRFQKRYTGVQYFELNFTVNYMSQDTRHVQRFIAMHQQGQPFDFPLSYLTDYKGSAQGLIQASVTANKGARKVTLNSFTDTLEAGTLVQFQNHSKLYTVTEDVKAGGEMKLFPNLLQNVQAGETVNYRGTKGRFILTNDTIPLDLQSISNIKLTATEVV</sequence>
<evidence type="ECO:0000313" key="2">
    <source>
        <dbReference type="Proteomes" id="UP000290652"/>
    </source>
</evidence>
<protein>
    <submittedName>
        <fullName evidence="1">Uncharacterized protein</fullName>
    </submittedName>
</protein>
<dbReference type="AlphaFoldDB" id="A0A9Q7KB02"/>
<accession>A0A9Q7KB02</accession>
<reference evidence="1 2" key="1">
    <citation type="submission" date="2019-01" db="EMBL/GenBank/DDBJ databases">
        <title>Genomic analysis of febrile catheter-associated UTI E. coli isolates.</title>
        <authorList>
            <person name="Potter R."/>
            <person name="Zou Z."/>
            <person name="Henderson J."/>
            <person name="Dantas G."/>
        </authorList>
    </citation>
    <scope>NUCLEOTIDE SEQUENCE [LARGE SCALE GENOMIC DNA]</scope>
    <source>
        <strain evidence="1 2">49_rectal</strain>
    </source>
</reference>
<organism evidence="1 2">
    <name type="scientific">Escherichia coli</name>
    <dbReference type="NCBI Taxonomy" id="562"/>
    <lineage>
        <taxon>Bacteria</taxon>
        <taxon>Pseudomonadati</taxon>
        <taxon>Pseudomonadota</taxon>
        <taxon>Gammaproteobacteria</taxon>
        <taxon>Enterobacterales</taxon>
        <taxon>Enterobacteriaceae</taxon>
        <taxon>Escherichia</taxon>
    </lineage>
</organism>
<name>A0A9Q7KB02_ECOLX</name>
<gene>
    <name evidence="1" type="ORF">EPS97_13550</name>
</gene>
<comment type="caution">
    <text evidence="1">The sequence shown here is derived from an EMBL/GenBank/DDBJ whole genome shotgun (WGS) entry which is preliminary data.</text>
</comment>
<dbReference type="Proteomes" id="UP000290652">
    <property type="component" value="Unassembled WGS sequence"/>
</dbReference>
<evidence type="ECO:0000313" key="1">
    <source>
        <dbReference type="EMBL" id="RXB29798.1"/>
    </source>
</evidence>